<proteinExistence type="predicted"/>
<gene>
    <name evidence="3" type="ORF">GCM10007874_34520</name>
</gene>
<dbReference type="InterPro" id="IPR055170">
    <property type="entry name" value="GFO_IDH_MocA-like_dom"/>
</dbReference>
<dbReference type="InterPro" id="IPR000683">
    <property type="entry name" value="Gfo/Idh/MocA-like_OxRdtase_N"/>
</dbReference>
<evidence type="ECO:0000313" key="3">
    <source>
        <dbReference type="EMBL" id="GLS20435.1"/>
    </source>
</evidence>
<reference evidence="4" key="1">
    <citation type="journal article" date="2019" name="Int. J. Syst. Evol. Microbiol.">
        <title>The Global Catalogue of Microorganisms (GCM) 10K type strain sequencing project: providing services to taxonomists for standard genome sequencing and annotation.</title>
        <authorList>
            <consortium name="The Broad Institute Genomics Platform"/>
            <consortium name="The Broad Institute Genome Sequencing Center for Infectious Disease"/>
            <person name="Wu L."/>
            <person name="Ma J."/>
        </authorList>
    </citation>
    <scope>NUCLEOTIDE SEQUENCE [LARGE SCALE GENOMIC DNA]</scope>
    <source>
        <strain evidence="4">NBRC 101365</strain>
    </source>
</reference>
<accession>A0ABQ6CJT8</accession>
<evidence type="ECO:0000259" key="2">
    <source>
        <dbReference type="Pfam" id="PF22725"/>
    </source>
</evidence>
<dbReference type="PANTHER" id="PTHR43377:SF1">
    <property type="entry name" value="BILIVERDIN REDUCTASE A"/>
    <property type="match status" value="1"/>
</dbReference>
<name>A0ABQ6CJT8_9HYPH</name>
<dbReference type="SUPFAM" id="SSF51735">
    <property type="entry name" value="NAD(P)-binding Rossmann-fold domains"/>
    <property type="match status" value="1"/>
</dbReference>
<comment type="caution">
    <text evidence="3">The sequence shown here is derived from an EMBL/GenBank/DDBJ whole genome shotgun (WGS) entry which is preliminary data.</text>
</comment>
<dbReference type="InterPro" id="IPR051450">
    <property type="entry name" value="Gfo/Idh/MocA_Oxidoreductases"/>
</dbReference>
<evidence type="ECO:0008006" key="5">
    <source>
        <dbReference type="Google" id="ProtNLM"/>
    </source>
</evidence>
<dbReference type="EMBL" id="BSPC01000028">
    <property type="protein sequence ID" value="GLS20435.1"/>
    <property type="molecule type" value="Genomic_DNA"/>
</dbReference>
<dbReference type="Pfam" id="PF22725">
    <property type="entry name" value="GFO_IDH_MocA_C3"/>
    <property type="match status" value="1"/>
</dbReference>
<dbReference type="Gene3D" id="3.40.50.720">
    <property type="entry name" value="NAD(P)-binding Rossmann-like Domain"/>
    <property type="match status" value="1"/>
</dbReference>
<keyword evidence="4" id="KW-1185">Reference proteome</keyword>
<sequence>MSEIVRLGVIGTGLKAADYAKSWARMPEVEFVASADVSAASRKRLGDICLEAGKPAPREFDDYKVMLAECGNQLDAVYVSTPHAFHGEQAIAVAEAGLDLFLEKPMVTTAAEANALIEARNRAKSVIVVAYNGVLSPLVRDTHERAMAGEFGDLVSVSATIWESWSSNYVGHWKQRPELSGGGFMFDTGAHMMNTVCFLVNSDFDRVSAYMNNRGKDVDIVTAVAGRLTNGALVTFNAAGEGPPGCASHMTLFYSKAIVRIDAWGAWREISVGGKPGVREEATSAHQENPLKSFLGVKFGREQNMSTVENGLRFARLWDAIKASAAKDGEPIQIADIA</sequence>
<evidence type="ECO:0000259" key="1">
    <source>
        <dbReference type="Pfam" id="PF01408"/>
    </source>
</evidence>
<feature type="domain" description="GFO/IDH/MocA-like oxidoreductase" evidence="2">
    <location>
        <begin position="143"/>
        <end position="257"/>
    </location>
</feature>
<dbReference type="Proteomes" id="UP001156882">
    <property type="component" value="Unassembled WGS sequence"/>
</dbReference>
<feature type="domain" description="Gfo/Idh/MocA-like oxidoreductase N-terminal" evidence="1">
    <location>
        <begin position="6"/>
        <end position="130"/>
    </location>
</feature>
<evidence type="ECO:0000313" key="4">
    <source>
        <dbReference type="Proteomes" id="UP001156882"/>
    </source>
</evidence>
<dbReference type="SUPFAM" id="SSF55347">
    <property type="entry name" value="Glyceraldehyde-3-phosphate dehydrogenase-like, C-terminal domain"/>
    <property type="match status" value="1"/>
</dbReference>
<protein>
    <recommendedName>
        <fullName evidence="5">Gfo/Idh/MocA family oxidoreductase</fullName>
    </recommendedName>
</protein>
<dbReference type="PANTHER" id="PTHR43377">
    <property type="entry name" value="BILIVERDIN REDUCTASE A"/>
    <property type="match status" value="1"/>
</dbReference>
<dbReference type="RefSeq" id="WP_284313523.1">
    <property type="nucleotide sequence ID" value="NZ_BSPC01000028.1"/>
</dbReference>
<organism evidence="3 4">
    <name type="scientific">Labrys miyagiensis</name>
    <dbReference type="NCBI Taxonomy" id="346912"/>
    <lineage>
        <taxon>Bacteria</taxon>
        <taxon>Pseudomonadati</taxon>
        <taxon>Pseudomonadota</taxon>
        <taxon>Alphaproteobacteria</taxon>
        <taxon>Hyphomicrobiales</taxon>
        <taxon>Xanthobacteraceae</taxon>
        <taxon>Labrys</taxon>
    </lineage>
</organism>
<dbReference type="Gene3D" id="3.30.360.10">
    <property type="entry name" value="Dihydrodipicolinate Reductase, domain 2"/>
    <property type="match status" value="1"/>
</dbReference>
<dbReference type="InterPro" id="IPR036291">
    <property type="entry name" value="NAD(P)-bd_dom_sf"/>
</dbReference>
<dbReference type="Pfam" id="PF01408">
    <property type="entry name" value="GFO_IDH_MocA"/>
    <property type="match status" value="1"/>
</dbReference>